<reference evidence="2 3" key="1">
    <citation type="journal article" date="2016" name="Mol. Biol. Evol.">
        <title>Genome-Wide Survey of Gut Fungi (Harpellales) Reveals the First Horizontally Transferred Ubiquitin Gene from a Mosquito Host.</title>
        <authorList>
            <person name="Wang Y."/>
            <person name="White M.M."/>
            <person name="Kvist S."/>
            <person name="Moncalvo J.M."/>
        </authorList>
    </citation>
    <scope>NUCLEOTIDE SEQUENCE [LARGE SCALE GENOMIC DNA]</scope>
    <source>
        <strain evidence="2 3">ALG-7-W6</strain>
    </source>
</reference>
<comment type="caution">
    <text evidence="2">The sequence shown here is derived from an EMBL/GenBank/DDBJ whole genome shotgun (WGS) entry which is preliminary data.</text>
</comment>
<gene>
    <name evidence="2" type="ORF">AYI68_g1041</name>
</gene>
<evidence type="ECO:0000313" key="2">
    <source>
        <dbReference type="EMBL" id="OLY84787.1"/>
    </source>
</evidence>
<dbReference type="EMBL" id="LSSL01000358">
    <property type="protein sequence ID" value="OLY84787.1"/>
    <property type="molecule type" value="Genomic_DNA"/>
</dbReference>
<feature type="compositionally biased region" description="Polar residues" evidence="1">
    <location>
        <begin position="7"/>
        <end position="17"/>
    </location>
</feature>
<feature type="region of interest" description="Disordered" evidence="1">
    <location>
        <begin position="1"/>
        <end position="23"/>
    </location>
</feature>
<organism evidence="2 3">
    <name type="scientific">Smittium mucronatum</name>
    <dbReference type="NCBI Taxonomy" id="133383"/>
    <lineage>
        <taxon>Eukaryota</taxon>
        <taxon>Fungi</taxon>
        <taxon>Fungi incertae sedis</taxon>
        <taxon>Zoopagomycota</taxon>
        <taxon>Kickxellomycotina</taxon>
        <taxon>Harpellomycetes</taxon>
        <taxon>Harpellales</taxon>
        <taxon>Legeriomycetaceae</taxon>
        <taxon>Smittium</taxon>
    </lineage>
</organism>
<proteinExistence type="predicted"/>
<evidence type="ECO:0000256" key="1">
    <source>
        <dbReference type="SAM" id="MobiDB-lite"/>
    </source>
</evidence>
<accession>A0A1R0H6L8</accession>
<dbReference type="OrthoDB" id="5543323at2759"/>
<evidence type="ECO:0000313" key="3">
    <source>
        <dbReference type="Proteomes" id="UP000187455"/>
    </source>
</evidence>
<name>A0A1R0H6L8_9FUNG</name>
<dbReference type="Proteomes" id="UP000187455">
    <property type="component" value="Unassembled WGS sequence"/>
</dbReference>
<feature type="region of interest" description="Disordered" evidence="1">
    <location>
        <begin position="61"/>
        <end position="89"/>
    </location>
</feature>
<protein>
    <submittedName>
        <fullName evidence="2">Uncharacterized protein</fullName>
    </submittedName>
</protein>
<sequence>MPKFWNKNFSEFSNDSTGNRRRTTKWESVITICCEYFLECDANIKCFDITMVLIDTSYNKAPVSDGIPSESKNKPDFEILRSAPLKRPP</sequence>
<dbReference type="AlphaFoldDB" id="A0A1R0H6L8"/>
<keyword evidence="3" id="KW-1185">Reference proteome</keyword>